<protein>
    <submittedName>
        <fullName evidence="5">Methyltransferase domain-containing protein</fullName>
    </submittedName>
</protein>
<dbReference type="EMBL" id="VNIM01000009">
    <property type="protein sequence ID" value="TVV76532.1"/>
    <property type="molecule type" value="Genomic_DNA"/>
</dbReference>
<sequence length="377" mass="41666">MTDMPHAMMLPPRSGDATREAYWGELQTFLEAEVRPGFRAHYRDVVAPALAADPGRTLDWRGIAAAMRRYGPNRAWYVARTEAQRQAFDASRVIVDGQVDALAERAAALGNGPATLEIDPALPFPDYVQQDAHNMTGGYEDHGQHHPLAAGATYDRALSIHRVAAMGPLVDDVGHSIAARLTQAFPDFAPRRILELGCTVGHTLLPFKAAFPDADVVGVDVSGPCLAFGAARASALETAVTFSQRNAEHTGYPDESVDLVFSRILLHETCEAATRAVFAECHRLLRPGGIMFHSDAPPFDELDPYDQSLRDWDIHFNAEPFMAGYYAMNLEEEFDRAGFRRDAMFRLYAPSLIVQRGYRAEQTRTRGGRYFLAGARK</sequence>
<dbReference type="InterPro" id="IPR041698">
    <property type="entry name" value="Methyltransf_25"/>
</dbReference>
<evidence type="ECO:0000313" key="6">
    <source>
        <dbReference type="Proteomes" id="UP000318681"/>
    </source>
</evidence>
<reference evidence="5 6" key="1">
    <citation type="submission" date="2019-07" db="EMBL/GenBank/DDBJ databases">
        <title>Sphingomonas solaris sp. nov., isolated from a solar panel from Boston, Massachusetts.</title>
        <authorList>
            <person name="Tanner K."/>
            <person name="Pascual J."/>
            <person name="Mancuso C."/>
            <person name="Pereto J."/>
            <person name="Khalil A."/>
            <person name="Vilanova C."/>
        </authorList>
    </citation>
    <scope>NUCLEOTIDE SEQUENCE [LARGE SCALE GENOMIC DNA]</scope>
    <source>
        <strain evidence="5 6">R4DWN</strain>
    </source>
</reference>
<evidence type="ECO:0000256" key="2">
    <source>
        <dbReference type="ARBA" id="ARBA00022679"/>
    </source>
</evidence>
<keyword evidence="3" id="KW-0949">S-adenosyl-L-methionine</keyword>
<organism evidence="5 6">
    <name type="scientific">Alterirhizorhabdus solaris</name>
    <dbReference type="NCBI Taxonomy" id="2529389"/>
    <lineage>
        <taxon>Bacteria</taxon>
        <taxon>Pseudomonadati</taxon>
        <taxon>Pseudomonadota</taxon>
        <taxon>Alphaproteobacteria</taxon>
        <taxon>Sphingomonadales</taxon>
        <taxon>Rhizorhabdaceae</taxon>
        <taxon>Alterirhizorhabdus</taxon>
    </lineage>
</organism>
<evidence type="ECO:0000256" key="1">
    <source>
        <dbReference type="ARBA" id="ARBA00022603"/>
    </source>
</evidence>
<gene>
    <name evidence="5" type="ORF">FOY91_03845</name>
</gene>
<dbReference type="InterPro" id="IPR023188">
    <property type="entry name" value="DPS_DNA-bd_CS"/>
</dbReference>
<keyword evidence="2 5" id="KW-0808">Transferase</keyword>
<accession>A0A558RB83</accession>
<evidence type="ECO:0000256" key="3">
    <source>
        <dbReference type="ARBA" id="ARBA00022691"/>
    </source>
</evidence>
<comment type="caution">
    <text evidence="5">The sequence shown here is derived from an EMBL/GenBank/DDBJ whole genome shotgun (WGS) entry which is preliminary data.</text>
</comment>
<dbReference type="AlphaFoldDB" id="A0A558RB83"/>
<keyword evidence="1 5" id="KW-0489">Methyltransferase</keyword>
<evidence type="ECO:0000259" key="4">
    <source>
        <dbReference type="Pfam" id="PF13649"/>
    </source>
</evidence>
<dbReference type="Pfam" id="PF13649">
    <property type="entry name" value="Methyltransf_25"/>
    <property type="match status" value="1"/>
</dbReference>
<dbReference type="PANTHER" id="PTHR43464:SF19">
    <property type="entry name" value="UBIQUINONE BIOSYNTHESIS O-METHYLTRANSFERASE, MITOCHONDRIAL"/>
    <property type="match status" value="1"/>
</dbReference>
<dbReference type="SUPFAM" id="SSF53335">
    <property type="entry name" value="S-adenosyl-L-methionine-dependent methyltransferases"/>
    <property type="match status" value="1"/>
</dbReference>
<dbReference type="PROSITE" id="PS00819">
    <property type="entry name" value="DPS_2"/>
    <property type="match status" value="1"/>
</dbReference>
<dbReference type="PANTHER" id="PTHR43464">
    <property type="entry name" value="METHYLTRANSFERASE"/>
    <property type="match status" value="1"/>
</dbReference>
<feature type="domain" description="Methyltransferase" evidence="4">
    <location>
        <begin position="193"/>
        <end position="289"/>
    </location>
</feature>
<dbReference type="Gene3D" id="3.40.50.150">
    <property type="entry name" value="Vaccinia Virus protein VP39"/>
    <property type="match status" value="1"/>
</dbReference>
<dbReference type="OrthoDB" id="5449367at2"/>
<dbReference type="InterPro" id="IPR029063">
    <property type="entry name" value="SAM-dependent_MTases_sf"/>
</dbReference>
<evidence type="ECO:0000313" key="5">
    <source>
        <dbReference type="EMBL" id="TVV76532.1"/>
    </source>
</evidence>
<dbReference type="Proteomes" id="UP000318681">
    <property type="component" value="Unassembled WGS sequence"/>
</dbReference>
<keyword evidence="6" id="KW-1185">Reference proteome</keyword>
<dbReference type="CDD" id="cd02440">
    <property type="entry name" value="AdoMet_MTases"/>
    <property type="match status" value="1"/>
</dbReference>
<proteinExistence type="predicted"/>
<dbReference type="GO" id="GO:0008168">
    <property type="term" value="F:methyltransferase activity"/>
    <property type="evidence" value="ECO:0007669"/>
    <property type="project" value="UniProtKB-KW"/>
</dbReference>
<dbReference type="GO" id="GO:0016722">
    <property type="term" value="F:oxidoreductase activity, acting on metal ions"/>
    <property type="evidence" value="ECO:0007669"/>
    <property type="project" value="InterPro"/>
</dbReference>
<dbReference type="GO" id="GO:0032259">
    <property type="term" value="P:methylation"/>
    <property type="evidence" value="ECO:0007669"/>
    <property type="project" value="UniProtKB-KW"/>
</dbReference>
<name>A0A558RB83_9SPHN</name>
<dbReference type="RefSeq" id="WP_145148324.1">
    <property type="nucleotide sequence ID" value="NZ_VNIM01000009.1"/>
</dbReference>